<dbReference type="InterPro" id="IPR003824">
    <property type="entry name" value="UppP"/>
</dbReference>
<evidence type="ECO:0000256" key="2">
    <source>
        <dbReference type="ARBA" id="ARBA00010621"/>
    </source>
</evidence>
<dbReference type="GO" id="GO:0046677">
    <property type="term" value="P:response to antibiotic"/>
    <property type="evidence" value="ECO:0007669"/>
    <property type="project" value="UniProtKB-UniRule"/>
</dbReference>
<dbReference type="GO" id="GO:0050380">
    <property type="term" value="F:undecaprenyl-diphosphatase activity"/>
    <property type="evidence" value="ECO:0007669"/>
    <property type="project" value="UniProtKB-UniRule"/>
</dbReference>
<evidence type="ECO:0000256" key="10">
    <source>
        <dbReference type="ARBA" id="ARBA00023251"/>
    </source>
</evidence>
<dbReference type="GO" id="GO:0071555">
    <property type="term" value="P:cell wall organization"/>
    <property type="evidence" value="ECO:0007669"/>
    <property type="project" value="UniProtKB-KW"/>
</dbReference>
<keyword evidence="10 14" id="KW-0046">Antibiotic resistance</keyword>
<feature type="transmembrane region" description="Helical" evidence="14">
    <location>
        <begin position="106"/>
        <end position="127"/>
    </location>
</feature>
<dbReference type="EC" id="3.6.1.27" evidence="3 14"/>
<comment type="catalytic activity">
    <reaction evidence="13 14">
        <text>di-trans,octa-cis-undecaprenyl diphosphate + H2O = di-trans,octa-cis-undecaprenyl phosphate + phosphate + H(+)</text>
        <dbReference type="Rhea" id="RHEA:28094"/>
        <dbReference type="ChEBI" id="CHEBI:15377"/>
        <dbReference type="ChEBI" id="CHEBI:15378"/>
        <dbReference type="ChEBI" id="CHEBI:43474"/>
        <dbReference type="ChEBI" id="CHEBI:58405"/>
        <dbReference type="ChEBI" id="CHEBI:60392"/>
        <dbReference type="EC" id="3.6.1.27"/>
    </reaction>
</comment>
<dbReference type="GO" id="GO:0005886">
    <property type="term" value="C:plasma membrane"/>
    <property type="evidence" value="ECO:0007669"/>
    <property type="project" value="UniProtKB-SubCell"/>
</dbReference>
<evidence type="ECO:0000256" key="4">
    <source>
        <dbReference type="ARBA" id="ARBA00021581"/>
    </source>
</evidence>
<dbReference type="PANTHER" id="PTHR30622:SF2">
    <property type="entry name" value="UNDECAPRENYL-DIPHOSPHATASE"/>
    <property type="match status" value="1"/>
</dbReference>
<evidence type="ECO:0000256" key="8">
    <source>
        <dbReference type="ARBA" id="ARBA00022989"/>
    </source>
</evidence>
<feature type="transmembrane region" description="Helical" evidence="14">
    <location>
        <begin position="212"/>
        <end position="236"/>
    </location>
</feature>
<accession>A0A0S1SVW1</accession>
<feature type="transmembrane region" description="Helical" evidence="14">
    <location>
        <begin position="179"/>
        <end position="200"/>
    </location>
</feature>
<keyword evidence="14" id="KW-0961">Cell wall biogenesis/degradation</keyword>
<dbReference type="AlphaFoldDB" id="A0A0S1SGF7"/>
<comment type="function">
    <text evidence="14">Catalyzes the dephosphorylation of undecaprenyl diphosphate (UPP). Confers resistance to bacitracin.</text>
</comment>
<dbReference type="GO" id="GO:0008360">
    <property type="term" value="P:regulation of cell shape"/>
    <property type="evidence" value="ECO:0007669"/>
    <property type="project" value="UniProtKB-KW"/>
</dbReference>
<accession>A0A0S1SWL7</accession>
<comment type="miscellaneous">
    <text evidence="14">Bacitracin is thought to be involved in the inhibition of peptidoglycan synthesis by sequestering undecaprenyl diphosphate, thereby reducing the pool of lipid carrier available.</text>
</comment>
<keyword evidence="5 14" id="KW-1003">Cell membrane</keyword>
<dbReference type="PATRIC" id="fig|1735161.3.peg.1057"/>
<comment type="similarity">
    <text evidence="2 14">Belongs to the UppP family.</text>
</comment>
<keyword evidence="8 14" id="KW-1133">Transmembrane helix</keyword>
<evidence type="ECO:0000256" key="5">
    <source>
        <dbReference type="ARBA" id="ARBA00022475"/>
    </source>
</evidence>
<evidence type="ECO:0000256" key="1">
    <source>
        <dbReference type="ARBA" id="ARBA00004651"/>
    </source>
</evidence>
<evidence type="ECO:0000256" key="13">
    <source>
        <dbReference type="ARBA" id="ARBA00047594"/>
    </source>
</evidence>
<reference evidence="16" key="1">
    <citation type="submission" date="2015-10" db="EMBL/GenBank/DDBJ databases">
        <title>Analysis of five complete genome sequences for members of the class Peribacteria in the recently recognized Peregrinibacteria bacterial phylum.</title>
        <authorList>
            <person name="Anantharaman K."/>
            <person name="Brown C.T."/>
            <person name="Burstein D."/>
            <person name="Castelle C.J."/>
            <person name="Probst A.J."/>
            <person name="Thomas B.C."/>
            <person name="Williams K.H."/>
            <person name="Banfield J.F."/>
        </authorList>
    </citation>
    <scope>NUCLEOTIDE SEQUENCE [LARGE SCALE GENOMIC DNA]</scope>
</reference>
<evidence type="ECO:0000256" key="11">
    <source>
        <dbReference type="ARBA" id="ARBA00032707"/>
    </source>
</evidence>
<dbReference type="STRING" id="1735162.PeribacterB2_1081"/>
<evidence type="ECO:0000313" key="16">
    <source>
        <dbReference type="Proteomes" id="UP000069135"/>
    </source>
</evidence>
<reference evidence="15 16" key="2">
    <citation type="journal article" date="2016" name="PeerJ">
        <title>Analysis of five complete genome sequences for members of the class Peribacteria in the recently recognized Peregrinibacteria bacterial phylum.</title>
        <authorList>
            <person name="Anantharaman K."/>
            <person name="Brown C.T."/>
            <person name="Burstein D."/>
            <person name="Castelle C.J."/>
            <person name="Probst A.J."/>
            <person name="Thomas B.C."/>
            <person name="Williams K.H."/>
            <person name="Banfield J.F."/>
        </authorList>
    </citation>
    <scope>NUCLEOTIDE SEQUENCE [LARGE SCALE GENOMIC DNA]</scope>
    <source>
        <strain evidence="15">RIFOXYD1_FULL_PER-ii_59_16</strain>
    </source>
</reference>
<evidence type="ECO:0000256" key="12">
    <source>
        <dbReference type="ARBA" id="ARBA00032932"/>
    </source>
</evidence>
<dbReference type="EMBL" id="CP013065">
    <property type="protein sequence ID" value="ALM13741.1"/>
    <property type="molecule type" value="Genomic_DNA"/>
</dbReference>
<evidence type="ECO:0000256" key="14">
    <source>
        <dbReference type="HAMAP-Rule" id="MF_01006"/>
    </source>
</evidence>
<dbReference type="HAMAP" id="MF_01006">
    <property type="entry name" value="Undec_diphosphatase"/>
    <property type="match status" value="1"/>
</dbReference>
<gene>
    <name evidence="14" type="primary">uppP</name>
    <name evidence="15" type="ORF">PeribacterD1_1079</name>
</gene>
<protein>
    <recommendedName>
        <fullName evidence="4 14">Undecaprenyl-diphosphatase</fullName>
        <ecNumber evidence="3 14">3.6.1.27</ecNumber>
    </recommendedName>
    <alternativeName>
        <fullName evidence="12 14">Bacitracin resistance protein</fullName>
    </alternativeName>
    <alternativeName>
        <fullName evidence="11 14">Undecaprenyl pyrophosphate phosphatase</fullName>
    </alternativeName>
</protein>
<accession>A0A0S1SKZ4</accession>
<name>A0A0S1SGF7_9BACT</name>
<evidence type="ECO:0000313" key="15">
    <source>
        <dbReference type="EMBL" id="ALM13741.1"/>
    </source>
</evidence>
<accession>A0A0S1SSG4</accession>
<dbReference type="KEGG" id="prf:PeribacterA2_1079"/>
<evidence type="ECO:0000256" key="9">
    <source>
        <dbReference type="ARBA" id="ARBA00023136"/>
    </source>
</evidence>
<feature type="transmembrane region" description="Helical" evidence="14">
    <location>
        <begin position="242"/>
        <end position="258"/>
    </location>
</feature>
<evidence type="ECO:0000256" key="7">
    <source>
        <dbReference type="ARBA" id="ARBA00022801"/>
    </source>
</evidence>
<keyword evidence="14" id="KW-0573">Peptidoglycan synthesis</keyword>
<feature type="transmembrane region" description="Helical" evidence="14">
    <location>
        <begin position="82"/>
        <end position="100"/>
    </location>
</feature>
<keyword evidence="9 14" id="KW-0472">Membrane</keyword>
<organism evidence="15 16">
    <name type="scientific">Candidatus Peribacter riflensis</name>
    <dbReference type="NCBI Taxonomy" id="1735162"/>
    <lineage>
        <taxon>Bacteria</taxon>
        <taxon>Candidatus Peregrinibacteriota</taxon>
        <taxon>Candidatus Peribacteria</taxon>
        <taxon>Candidatus Peribacterales</taxon>
        <taxon>Candidatus Peribacteraceae</taxon>
        <taxon>Candidatus Peribacter</taxon>
    </lineage>
</organism>
<feature type="transmembrane region" description="Helical" evidence="14">
    <location>
        <begin position="40"/>
        <end position="61"/>
    </location>
</feature>
<dbReference type="Proteomes" id="UP000069135">
    <property type="component" value="Chromosome"/>
</dbReference>
<dbReference type="PANTHER" id="PTHR30622">
    <property type="entry name" value="UNDECAPRENYL-DIPHOSPHATASE"/>
    <property type="match status" value="1"/>
</dbReference>
<keyword evidence="6 14" id="KW-0812">Transmembrane</keyword>
<evidence type="ECO:0000256" key="3">
    <source>
        <dbReference type="ARBA" id="ARBA00012374"/>
    </source>
</evidence>
<dbReference type="GO" id="GO:0009252">
    <property type="term" value="P:peptidoglycan biosynthetic process"/>
    <property type="evidence" value="ECO:0007669"/>
    <property type="project" value="UniProtKB-KW"/>
</dbReference>
<accession>A0A0S1SGF7</accession>
<comment type="subcellular location">
    <subcellularLocation>
        <location evidence="1 14">Cell membrane</location>
        <topology evidence="1 14">Multi-pass membrane protein</topology>
    </subcellularLocation>
</comment>
<proteinExistence type="inferred from homology"/>
<evidence type="ECO:0000256" key="6">
    <source>
        <dbReference type="ARBA" id="ARBA00022692"/>
    </source>
</evidence>
<keyword evidence="7 14" id="KW-0378">Hydrolase</keyword>
<sequence length="259" mass="27292">MTALEALLLGLLQGITELLPISSSGHLALAELWLGVRIPQGLLGFDVLLHTGSLLALVLCYSKTWLRVLRSPFIADRAGMRTLLLLIIVTIPAGIAGVLFGEALDAMRSLTALGVGFLVSAFVLLVAERMPGQRPFTSLTVREVLLIGIVQVCALLPSVSRSGVTIAAGRALKLKRTDAVDFSFLMAVPAIAGATLFAAVQLANGSLSLPSPAVSSVGFLASFGASIFAILALRVFVQRFSTAWFALYLIPLAVLLLAR</sequence>
<dbReference type="Pfam" id="PF02673">
    <property type="entry name" value="BacA"/>
    <property type="match status" value="1"/>
</dbReference>
<keyword evidence="14" id="KW-0133">Cell shape</keyword>